<reference evidence="2 3" key="1">
    <citation type="journal article" date="2019" name="Commun. Biol.">
        <title>The bagworm genome reveals a unique fibroin gene that provides high tensile strength.</title>
        <authorList>
            <person name="Kono N."/>
            <person name="Nakamura H."/>
            <person name="Ohtoshi R."/>
            <person name="Tomita M."/>
            <person name="Numata K."/>
            <person name="Arakawa K."/>
        </authorList>
    </citation>
    <scope>NUCLEOTIDE SEQUENCE [LARGE SCALE GENOMIC DNA]</scope>
</reference>
<organism evidence="2 3">
    <name type="scientific">Eumeta variegata</name>
    <name type="common">Bagworm moth</name>
    <name type="synonym">Eumeta japonica</name>
    <dbReference type="NCBI Taxonomy" id="151549"/>
    <lineage>
        <taxon>Eukaryota</taxon>
        <taxon>Metazoa</taxon>
        <taxon>Ecdysozoa</taxon>
        <taxon>Arthropoda</taxon>
        <taxon>Hexapoda</taxon>
        <taxon>Insecta</taxon>
        <taxon>Pterygota</taxon>
        <taxon>Neoptera</taxon>
        <taxon>Endopterygota</taxon>
        <taxon>Lepidoptera</taxon>
        <taxon>Glossata</taxon>
        <taxon>Ditrysia</taxon>
        <taxon>Tineoidea</taxon>
        <taxon>Psychidae</taxon>
        <taxon>Oiketicinae</taxon>
        <taxon>Eumeta</taxon>
    </lineage>
</organism>
<name>A0A4C1X179_EUMVA</name>
<feature type="region of interest" description="Disordered" evidence="1">
    <location>
        <begin position="67"/>
        <end position="99"/>
    </location>
</feature>
<accession>A0A4C1X179</accession>
<evidence type="ECO:0000313" key="3">
    <source>
        <dbReference type="Proteomes" id="UP000299102"/>
    </source>
</evidence>
<keyword evidence="3" id="KW-1185">Reference proteome</keyword>
<dbReference type="Proteomes" id="UP000299102">
    <property type="component" value="Unassembled WGS sequence"/>
</dbReference>
<gene>
    <name evidence="2" type="ORF">EVAR_36150_1</name>
</gene>
<comment type="caution">
    <text evidence="2">The sequence shown here is derived from an EMBL/GenBank/DDBJ whole genome shotgun (WGS) entry which is preliminary data.</text>
</comment>
<sequence>MDLKFTTNRDSSVTRFLAFKLEIEAFSMPLRAWYACDETGGHSVNAKIILNEYVLLLASCEKRAAPHTNPDPYLAPSQKTTKHDPPQMSDKAQARPPRGVGFQINSMFIRSVAGSSDFIEILSLKLSLRSR</sequence>
<dbReference type="AlphaFoldDB" id="A0A4C1X179"/>
<proteinExistence type="predicted"/>
<dbReference type="EMBL" id="BGZK01000717">
    <property type="protein sequence ID" value="GBP57498.1"/>
    <property type="molecule type" value="Genomic_DNA"/>
</dbReference>
<evidence type="ECO:0000313" key="2">
    <source>
        <dbReference type="EMBL" id="GBP57498.1"/>
    </source>
</evidence>
<protein>
    <submittedName>
        <fullName evidence="2">Uncharacterized protein</fullName>
    </submittedName>
</protein>
<evidence type="ECO:0000256" key="1">
    <source>
        <dbReference type="SAM" id="MobiDB-lite"/>
    </source>
</evidence>